<accession>A0A2W7HXK9</accession>
<dbReference type="Gene3D" id="3.30.1330.40">
    <property type="entry name" value="RutC-like"/>
    <property type="match status" value="1"/>
</dbReference>
<dbReference type="CDD" id="cd02199">
    <property type="entry name" value="YjgF_YER057c_UK114_like_1"/>
    <property type="match status" value="1"/>
</dbReference>
<proteinExistence type="predicted"/>
<dbReference type="InterPro" id="IPR035959">
    <property type="entry name" value="RutC-like_sf"/>
</dbReference>
<organism evidence="2 3">
    <name type="scientific">Humitalea rosea</name>
    <dbReference type="NCBI Taxonomy" id="990373"/>
    <lineage>
        <taxon>Bacteria</taxon>
        <taxon>Pseudomonadati</taxon>
        <taxon>Pseudomonadota</taxon>
        <taxon>Alphaproteobacteria</taxon>
        <taxon>Acetobacterales</taxon>
        <taxon>Roseomonadaceae</taxon>
        <taxon>Humitalea</taxon>
    </lineage>
</organism>
<evidence type="ECO:0000313" key="3">
    <source>
        <dbReference type="Proteomes" id="UP000249688"/>
    </source>
</evidence>
<dbReference type="InterPro" id="IPR013813">
    <property type="entry name" value="Endoribo_LPSP/chorism_mut-like"/>
</dbReference>
<keyword evidence="3" id="KW-1185">Reference proteome</keyword>
<dbReference type="EMBL" id="QKYU01000036">
    <property type="protein sequence ID" value="PZW38659.1"/>
    <property type="molecule type" value="Genomic_DNA"/>
</dbReference>
<dbReference type="SUPFAM" id="SSF55298">
    <property type="entry name" value="YjgF-like"/>
    <property type="match status" value="1"/>
</dbReference>
<reference evidence="2 3" key="1">
    <citation type="submission" date="2018-06" db="EMBL/GenBank/DDBJ databases">
        <title>Genomic Encyclopedia of Archaeal and Bacterial Type Strains, Phase II (KMG-II): from individual species to whole genera.</title>
        <authorList>
            <person name="Goeker M."/>
        </authorList>
    </citation>
    <scope>NUCLEOTIDE SEQUENCE [LARGE SCALE GENOMIC DNA]</scope>
    <source>
        <strain evidence="2 3">DSM 24525</strain>
    </source>
</reference>
<gene>
    <name evidence="2" type="ORF">C8P66_13613</name>
</gene>
<dbReference type="AlphaFoldDB" id="A0A2W7HXK9"/>
<evidence type="ECO:0000259" key="1">
    <source>
        <dbReference type="Pfam" id="PF14588"/>
    </source>
</evidence>
<dbReference type="RefSeq" id="WP_111400331.1">
    <property type="nucleotide sequence ID" value="NZ_QKYU01000036.1"/>
</dbReference>
<dbReference type="PANTHER" id="PTHR43760">
    <property type="entry name" value="ENDORIBONUCLEASE-RELATED"/>
    <property type="match status" value="1"/>
</dbReference>
<dbReference type="Pfam" id="PF14588">
    <property type="entry name" value="YjgF_endoribonc"/>
    <property type="match status" value="1"/>
</dbReference>
<protein>
    <submittedName>
        <fullName evidence="2">Enamine deaminase RidA (YjgF/YER057c/UK114 family)</fullName>
    </submittedName>
</protein>
<dbReference type="PANTHER" id="PTHR43760:SF1">
    <property type="entry name" value="ENDORIBONUCLEASE L-PSP_CHORISMATE MUTASE-LIKE DOMAIN-CONTAINING PROTEIN"/>
    <property type="match status" value="1"/>
</dbReference>
<dbReference type="OrthoDB" id="9806350at2"/>
<name>A0A2W7HXK9_9PROT</name>
<evidence type="ECO:0000313" key="2">
    <source>
        <dbReference type="EMBL" id="PZW38659.1"/>
    </source>
</evidence>
<feature type="domain" description="Endoribonuclease L-PSP/chorismate mutase-like" evidence="1">
    <location>
        <begin position="6"/>
        <end position="144"/>
    </location>
</feature>
<comment type="caution">
    <text evidence="2">The sequence shown here is derived from an EMBL/GenBank/DDBJ whole genome shotgun (WGS) entry which is preliminary data.</text>
</comment>
<sequence>MTGKIEARLAELGLTLPEAGTPIANYIPFTITGTTVYVSGQVPRRDGAIWPTGKLGAGVAVATGQEGARACFLAMLGHLKVAAGGDLDRVKRVLRITGYVSSTPDFTDQPLVVNGASDAAVAIFGEAGRHARTAIGVSVLPGDASVEVEGIFELS</sequence>
<dbReference type="Proteomes" id="UP000249688">
    <property type="component" value="Unassembled WGS sequence"/>
</dbReference>